<dbReference type="Gene3D" id="3.30.70.1820">
    <property type="entry name" value="L1 transposable element, RRM domain"/>
    <property type="match status" value="1"/>
</dbReference>
<comment type="caution">
    <text evidence="1">The sequence shown here is derived from an EMBL/GenBank/DDBJ whole genome shotgun (WGS) entry which is preliminary data.</text>
</comment>
<evidence type="ECO:0000313" key="1">
    <source>
        <dbReference type="EMBL" id="KAJ1180273.1"/>
    </source>
</evidence>
<dbReference type="EMBL" id="JANPWB010000006">
    <property type="protein sequence ID" value="KAJ1180273.1"/>
    <property type="molecule type" value="Genomic_DNA"/>
</dbReference>
<name>A0AAV7TUH5_PLEWA</name>
<accession>A0AAV7TUH5</accession>
<sequence>MPSGKPSGNLLENLLFMEALLHTLPMTTTKGHSASRQADDPAGLALDTIKDRIIQEITAVGRRLEGMDSNISALTAETKSARMDIVGFPNRVMKLEHRILVAEDHLNTLPERNQKRLFLQSKVIDLEDRSCRDNVCFFGLPERVEESEIKGFLKTTLPALAGLTFELLLEFQRVHRMEHPPYASIVAGRIITPSPHHHLLSAPPAG</sequence>
<gene>
    <name evidence="1" type="ORF">NDU88_005495</name>
</gene>
<evidence type="ECO:0000313" key="2">
    <source>
        <dbReference type="Proteomes" id="UP001066276"/>
    </source>
</evidence>
<reference evidence="1" key="1">
    <citation type="journal article" date="2022" name="bioRxiv">
        <title>Sequencing and chromosome-scale assembly of the giantPleurodeles waltlgenome.</title>
        <authorList>
            <person name="Brown T."/>
            <person name="Elewa A."/>
            <person name="Iarovenko S."/>
            <person name="Subramanian E."/>
            <person name="Araus A.J."/>
            <person name="Petzold A."/>
            <person name="Susuki M."/>
            <person name="Suzuki K.-i.T."/>
            <person name="Hayashi T."/>
            <person name="Toyoda A."/>
            <person name="Oliveira C."/>
            <person name="Osipova E."/>
            <person name="Leigh N.D."/>
            <person name="Simon A."/>
            <person name="Yun M.H."/>
        </authorList>
    </citation>
    <scope>NUCLEOTIDE SEQUENCE</scope>
    <source>
        <strain evidence="1">20211129_DDA</strain>
        <tissue evidence="1">Liver</tissue>
    </source>
</reference>
<protein>
    <submittedName>
        <fullName evidence="1">Uncharacterized protein</fullName>
    </submittedName>
</protein>
<keyword evidence="2" id="KW-1185">Reference proteome</keyword>
<dbReference type="Proteomes" id="UP001066276">
    <property type="component" value="Chromosome 3_2"/>
</dbReference>
<organism evidence="1 2">
    <name type="scientific">Pleurodeles waltl</name>
    <name type="common">Iberian ribbed newt</name>
    <dbReference type="NCBI Taxonomy" id="8319"/>
    <lineage>
        <taxon>Eukaryota</taxon>
        <taxon>Metazoa</taxon>
        <taxon>Chordata</taxon>
        <taxon>Craniata</taxon>
        <taxon>Vertebrata</taxon>
        <taxon>Euteleostomi</taxon>
        <taxon>Amphibia</taxon>
        <taxon>Batrachia</taxon>
        <taxon>Caudata</taxon>
        <taxon>Salamandroidea</taxon>
        <taxon>Salamandridae</taxon>
        <taxon>Pleurodelinae</taxon>
        <taxon>Pleurodeles</taxon>
    </lineage>
</organism>
<proteinExistence type="predicted"/>
<dbReference type="AlphaFoldDB" id="A0AAV7TUH5"/>